<dbReference type="PANTHER" id="PTHR12001:SF69">
    <property type="entry name" value="ALL TRANS-POLYPRENYL-DIPHOSPHATE SYNTHASE PDSS1"/>
    <property type="match status" value="1"/>
</dbReference>
<comment type="similarity">
    <text evidence="2 6">Belongs to the FPP/GGPP synthase family.</text>
</comment>
<reference evidence="7 8" key="1">
    <citation type="submission" date="2015-09" db="EMBL/GenBank/DDBJ databases">
        <authorList>
            <consortium name="Swine Surveillance"/>
        </authorList>
    </citation>
    <scope>NUCLEOTIDE SEQUENCE [LARGE SCALE GENOMIC DNA]</scope>
    <source>
        <strain evidence="7 8">CECT 4292</strain>
    </source>
</reference>
<dbReference type="AlphaFoldDB" id="A0A0P1EFP3"/>
<evidence type="ECO:0000256" key="1">
    <source>
        <dbReference type="ARBA" id="ARBA00001946"/>
    </source>
</evidence>
<evidence type="ECO:0000313" key="7">
    <source>
        <dbReference type="EMBL" id="CUH48946.1"/>
    </source>
</evidence>
<dbReference type="GO" id="GO:0106350">
    <property type="term" value="F:all-trans-octaprenyl-diphosphate synthase activity"/>
    <property type="evidence" value="ECO:0007669"/>
    <property type="project" value="UniProtKB-EC"/>
</dbReference>
<name>A0A0P1EFP3_9RHOB</name>
<keyword evidence="5" id="KW-0460">Magnesium</keyword>
<dbReference type="InterPro" id="IPR000092">
    <property type="entry name" value="Polyprenyl_synt"/>
</dbReference>
<keyword evidence="4" id="KW-0479">Metal-binding</keyword>
<evidence type="ECO:0000256" key="2">
    <source>
        <dbReference type="ARBA" id="ARBA00006706"/>
    </source>
</evidence>
<dbReference type="PANTHER" id="PTHR12001">
    <property type="entry name" value="GERANYLGERANYL PYROPHOSPHATE SYNTHASE"/>
    <property type="match status" value="1"/>
</dbReference>
<dbReference type="EMBL" id="CYPU01000049">
    <property type="protein sequence ID" value="CUH48946.1"/>
    <property type="molecule type" value="Genomic_DNA"/>
</dbReference>
<evidence type="ECO:0000256" key="3">
    <source>
        <dbReference type="ARBA" id="ARBA00022679"/>
    </source>
</evidence>
<dbReference type="OrthoDB" id="9805316at2"/>
<dbReference type="GO" id="GO:0046872">
    <property type="term" value="F:metal ion binding"/>
    <property type="evidence" value="ECO:0007669"/>
    <property type="project" value="UniProtKB-KW"/>
</dbReference>
<evidence type="ECO:0000256" key="5">
    <source>
        <dbReference type="ARBA" id="ARBA00022842"/>
    </source>
</evidence>
<dbReference type="PROSITE" id="PS00723">
    <property type="entry name" value="POLYPRENYL_SYNTHASE_1"/>
    <property type="match status" value="1"/>
</dbReference>
<evidence type="ECO:0000256" key="6">
    <source>
        <dbReference type="RuleBase" id="RU004466"/>
    </source>
</evidence>
<dbReference type="EC" id="2.5.1.90" evidence="7"/>
<dbReference type="SUPFAM" id="SSF48576">
    <property type="entry name" value="Terpenoid synthases"/>
    <property type="match status" value="1"/>
</dbReference>
<dbReference type="RefSeq" id="WP_058278425.1">
    <property type="nucleotide sequence ID" value="NZ_CYPU01000049.1"/>
</dbReference>
<evidence type="ECO:0000313" key="8">
    <source>
        <dbReference type="Proteomes" id="UP000050783"/>
    </source>
</evidence>
<dbReference type="Gene3D" id="1.10.600.10">
    <property type="entry name" value="Farnesyl Diphosphate Synthase"/>
    <property type="match status" value="1"/>
</dbReference>
<dbReference type="STRING" id="81569.RUM4293_02264"/>
<evidence type="ECO:0000256" key="4">
    <source>
        <dbReference type="ARBA" id="ARBA00022723"/>
    </source>
</evidence>
<organism evidence="7 8">
    <name type="scientific">Ruegeria atlantica</name>
    <dbReference type="NCBI Taxonomy" id="81569"/>
    <lineage>
        <taxon>Bacteria</taxon>
        <taxon>Pseudomonadati</taxon>
        <taxon>Pseudomonadota</taxon>
        <taxon>Alphaproteobacteria</taxon>
        <taxon>Rhodobacterales</taxon>
        <taxon>Roseobacteraceae</taxon>
        <taxon>Ruegeria</taxon>
    </lineage>
</organism>
<comment type="cofactor">
    <cofactor evidence="1">
        <name>Mg(2+)</name>
        <dbReference type="ChEBI" id="CHEBI:18420"/>
    </cofactor>
</comment>
<protein>
    <submittedName>
        <fullName evidence="7">Octaprenyl-diphosphate synthase</fullName>
        <ecNumber evidence="7">2.5.1.90</ecNumber>
    </submittedName>
</protein>
<accession>A0A0P1EFP3</accession>
<sequence>MNNEGARADWVIPELGFESETERLRTAIGAWVESTPEEMRPQLEEQFLAGSKYFRPLTIFACQTAVGSEEITDETIQSAVTLELFHNMTLVVDDILDQSDERRGKPTMHTAFGQLAALMTSGFMVAEGYRMMATEPQVVGLLSELMSRLGAAEIAQWDSRTMPRGVEDWRKLAQEDTGSMFEVAACLGDRSEGLRHFGGLLGTLYHACDDVSDVRGTEALGGGGEEDIRDGILTLPAAIAVREPAIAEMFRDPNPGNYDALAEAFRAALPEAEAELDRIAASAIAEANRFARNPKKLITLVDRTRALGEAR</sequence>
<proteinExistence type="inferred from homology"/>
<dbReference type="InterPro" id="IPR008949">
    <property type="entry name" value="Isoprenoid_synthase_dom_sf"/>
</dbReference>
<keyword evidence="3 6" id="KW-0808">Transferase</keyword>
<dbReference type="InterPro" id="IPR033749">
    <property type="entry name" value="Polyprenyl_synt_CS"/>
</dbReference>
<gene>
    <name evidence="7" type="primary">ispB_1</name>
    <name evidence="7" type="ORF">RUA4292_03137</name>
</gene>
<dbReference type="GO" id="GO:0008299">
    <property type="term" value="P:isoprenoid biosynthetic process"/>
    <property type="evidence" value="ECO:0007669"/>
    <property type="project" value="InterPro"/>
</dbReference>
<dbReference type="Pfam" id="PF00348">
    <property type="entry name" value="polyprenyl_synt"/>
    <property type="match status" value="1"/>
</dbReference>
<dbReference type="Proteomes" id="UP000050783">
    <property type="component" value="Unassembled WGS sequence"/>
</dbReference>
<dbReference type="GeneID" id="55494305"/>